<accession>A0AAD6IT50</accession>
<keyword evidence="3" id="KW-1185">Reference proteome</keyword>
<evidence type="ECO:0000313" key="3">
    <source>
        <dbReference type="Proteomes" id="UP001221413"/>
    </source>
</evidence>
<name>A0AAD6IT50_DREDA</name>
<dbReference type="AlphaFoldDB" id="A0AAD6IT50"/>
<feature type="region of interest" description="Disordered" evidence="1">
    <location>
        <begin position="32"/>
        <end position="166"/>
    </location>
</feature>
<dbReference type="EMBL" id="JAQGDS010000010">
    <property type="protein sequence ID" value="KAJ6257509.1"/>
    <property type="molecule type" value="Genomic_DNA"/>
</dbReference>
<evidence type="ECO:0000313" key="2">
    <source>
        <dbReference type="EMBL" id="KAJ6257509.1"/>
    </source>
</evidence>
<feature type="compositionally biased region" description="Acidic residues" evidence="1">
    <location>
        <begin position="73"/>
        <end position="88"/>
    </location>
</feature>
<sequence length="166" mass="18206">MIIASGGKTAAEEAAEEAAVCSLRSGLVWPAGQRGSLAKAKGVVDGRRGEKMDVSPESRLAARAVGSDSFVDGGDDDGDDEEREQEVEAGEKEREEWKKEREREREWREANVGWKTGGRIGSRHNSQQAEEEGGAANQTTLADRIEQSLPLRRESTLLHRLHPEGR</sequence>
<proteinExistence type="predicted"/>
<dbReference type="Proteomes" id="UP001221413">
    <property type="component" value="Unassembled WGS sequence"/>
</dbReference>
<organism evidence="2 3">
    <name type="scientific">Drechslerella dactyloides</name>
    <name type="common">Nematode-trapping fungus</name>
    <name type="synonym">Arthrobotrys dactyloides</name>
    <dbReference type="NCBI Taxonomy" id="74499"/>
    <lineage>
        <taxon>Eukaryota</taxon>
        <taxon>Fungi</taxon>
        <taxon>Dikarya</taxon>
        <taxon>Ascomycota</taxon>
        <taxon>Pezizomycotina</taxon>
        <taxon>Orbiliomycetes</taxon>
        <taxon>Orbiliales</taxon>
        <taxon>Orbiliaceae</taxon>
        <taxon>Drechslerella</taxon>
    </lineage>
</organism>
<protein>
    <submittedName>
        <fullName evidence="2">Uncharacterized protein</fullName>
    </submittedName>
</protein>
<feature type="compositionally biased region" description="Basic and acidic residues" evidence="1">
    <location>
        <begin position="42"/>
        <end position="56"/>
    </location>
</feature>
<feature type="compositionally biased region" description="Basic and acidic residues" evidence="1">
    <location>
        <begin position="89"/>
        <end position="109"/>
    </location>
</feature>
<reference evidence="2" key="1">
    <citation type="submission" date="2023-01" db="EMBL/GenBank/DDBJ databases">
        <title>The chitinases involved in constricting ring structure development in the nematode-trapping fungus Drechslerella dactyloides.</title>
        <authorList>
            <person name="Wang R."/>
            <person name="Zhang L."/>
            <person name="Tang P."/>
            <person name="Li S."/>
            <person name="Liang L."/>
        </authorList>
    </citation>
    <scope>NUCLEOTIDE SEQUENCE</scope>
    <source>
        <strain evidence="2">YMF1.00031</strain>
    </source>
</reference>
<evidence type="ECO:0000256" key="1">
    <source>
        <dbReference type="SAM" id="MobiDB-lite"/>
    </source>
</evidence>
<gene>
    <name evidence="2" type="ORF">Dda_7294</name>
</gene>
<feature type="compositionally biased region" description="Basic and acidic residues" evidence="1">
    <location>
        <begin position="143"/>
        <end position="166"/>
    </location>
</feature>
<comment type="caution">
    <text evidence="2">The sequence shown here is derived from an EMBL/GenBank/DDBJ whole genome shotgun (WGS) entry which is preliminary data.</text>
</comment>